<reference evidence="2" key="1">
    <citation type="journal article" date="2015" name="Nature">
        <title>Complex archaea that bridge the gap between prokaryotes and eukaryotes.</title>
        <authorList>
            <person name="Spang A."/>
            <person name="Saw J.H."/>
            <person name="Jorgensen S.L."/>
            <person name="Zaremba-Niedzwiedzka K."/>
            <person name="Martijn J."/>
            <person name="Lind A.E."/>
            <person name="van Eijk R."/>
            <person name="Schleper C."/>
            <person name="Guy L."/>
            <person name="Ettema T.J."/>
        </authorList>
    </citation>
    <scope>NUCLEOTIDE SEQUENCE</scope>
</reference>
<dbReference type="AlphaFoldDB" id="A0A0F9K557"/>
<feature type="compositionally biased region" description="Basic residues" evidence="1">
    <location>
        <begin position="235"/>
        <end position="258"/>
    </location>
</feature>
<gene>
    <name evidence="2" type="ORF">LCGC14_1677930</name>
</gene>
<proteinExistence type="predicted"/>
<organism evidence="2">
    <name type="scientific">marine sediment metagenome</name>
    <dbReference type="NCBI Taxonomy" id="412755"/>
    <lineage>
        <taxon>unclassified sequences</taxon>
        <taxon>metagenomes</taxon>
        <taxon>ecological metagenomes</taxon>
    </lineage>
</organism>
<name>A0A0F9K557_9ZZZZ</name>
<feature type="region of interest" description="Disordered" evidence="1">
    <location>
        <begin position="229"/>
        <end position="258"/>
    </location>
</feature>
<evidence type="ECO:0000256" key="1">
    <source>
        <dbReference type="SAM" id="MobiDB-lite"/>
    </source>
</evidence>
<dbReference type="EMBL" id="LAZR01014502">
    <property type="protein sequence ID" value="KKM17223.1"/>
    <property type="molecule type" value="Genomic_DNA"/>
</dbReference>
<protein>
    <submittedName>
        <fullName evidence="2">Uncharacterized protein</fullName>
    </submittedName>
</protein>
<accession>A0A0F9K557</accession>
<evidence type="ECO:0000313" key="2">
    <source>
        <dbReference type="EMBL" id="KKM17223.1"/>
    </source>
</evidence>
<comment type="caution">
    <text evidence="2">The sequence shown here is derived from an EMBL/GenBank/DDBJ whole genome shotgun (WGS) entry which is preliminary data.</text>
</comment>
<sequence length="301" mass="33664">MAIMNPVQCPDCQCYETEMLRKGVYLCQECGMVWAPGDFYGRRRQDGLNLYDATQSPNDENRCLEDIDPGSGDPTPCPLCRNEDVVGLVDILGDLAGRYMCRKCACEFSVLEGGGSGDEEEDVHGIIAVCPHCMSTDSIQIYGDNEWCGECWLDPNELDQSSPEIAKLYRGGIKRALEKDVWMLRPELRYGKFIRQVCGPRCSFAESCPQDTGIMIRCFNEELSSEEEDNEIVGKRKRGRKSRKNRSQKQIMKHNRKAHKHVPSKVAFLCSKGGLLEKMILYGIADPDTEQPGNTGGQSGA</sequence>